<name>A0A6C0C7R1_9ZZZZ</name>
<accession>A0A6C0C7R1</accession>
<dbReference type="AlphaFoldDB" id="A0A6C0C7R1"/>
<dbReference type="EMBL" id="MN739358">
    <property type="protein sequence ID" value="QHT00766.1"/>
    <property type="molecule type" value="Genomic_DNA"/>
</dbReference>
<reference evidence="1" key="1">
    <citation type="journal article" date="2020" name="Nature">
        <title>Giant virus diversity and host interactions through global metagenomics.</title>
        <authorList>
            <person name="Schulz F."/>
            <person name="Roux S."/>
            <person name="Paez-Espino D."/>
            <person name="Jungbluth S."/>
            <person name="Walsh D.A."/>
            <person name="Denef V.J."/>
            <person name="McMahon K.D."/>
            <person name="Konstantinidis K.T."/>
            <person name="Eloe-Fadrosh E.A."/>
            <person name="Kyrpides N.C."/>
            <person name="Woyke T."/>
        </authorList>
    </citation>
    <scope>NUCLEOTIDE SEQUENCE</scope>
    <source>
        <strain evidence="1">GVMAG-M-3300020192-26</strain>
    </source>
</reference>
<evidence type="ECO:0000313" key="1">
    <source>
        <dbReference type="EMBL" id="QHT00766.1"/>
    </source>
</evidence>
<sequence>MTYFLASNIELINICTIKKMKINISIMKSLLPNQK</sequence>
<proteinExistence type="predicted"/>
<protein>
    <submittedName>
        <fullName evidence="1">Uncharacterized protein</fullName>
    </submittedName>
</protein>
<organism evidence="1">
    <name type="scientific">viral metagenome</name>
    <dbReference type="NCBI Taxonomy" id="1070528"/>
    <lineage>
        <taxon>unclassified sequences</taxon>
        <taxon>metagenomes</taxon>
        <taxon>organismal metagenomes</taxon>
    </lineage>
</organism>